<proteinExistence type="predicted"/>
<dbReference type="Proteomes" id="UP000886998">
    <property type="component" value="Unassembled WGS sequence"/>
</dbReference>
<gene>
    <name evidence="1" type="ORF">TNIN_166491</name>
</gene>
<evidence type="ECO:0000313" key="1">
    <source>
        <dbReference type="EMBL" id="GFY68772.1"/>
    </source>
</evidence>
<protein>
    <submittedName>
        <fullName evidence="1">Uncharacterized protein</fullName>
    </submittedName>
</protein>
<organism evidence="1 2">
    <name type="scientific">Trichonephila inaurata madagascariensis</name>
    <dbReference type="NCBI Taxonomy" id="2747483"/>
    <lineage>
        <taxon>Eukaryota</taxon>
        <taxon>Metazoa</taxon>
        <taxon>Ecdysozoa</taxon>
        <taxon>Arthropoda</taxon>
        <taxon>Chelicerata</taxon>
        <taxon>Arachnida</taxon>
        <taxon>Araneae</taxon>
        <taxon>Araneomorphae</taxon>
        <taxon>Entelegynae</taxon>
        <taxon>Araneoidea</taxon>
        <taxon>Nephilidae</taxon>
        <taxon>Trichonephila</taxon>
        <taxon>Trichonephila inaurata</taxon>
    </lineage>
</organism>
<evidence type="ECO:0000313" key="2">
    <source>
        <dbReference type="Proteomes" id="UP000886998"/>
    </source>
</evidence>
<dbReference type="AlphaFoldDB" id="A0A8X6YAY6"/>
<accession>A0A8X6YAY6</accession>
<keyword evidence="2" id="KW-1185">Reference proteome</keyword>
<comment type="caution">
    <text evidence="1">The sequence shown here is derived from an EMBL/GenBank/DDBJ whole genome shotgun (WGS) entry which is preliminary data.</text>
</comment>
<sequence>MSLRILGRRNSNYSCYEEYGASRQILKGTAPAVIEDGRKEFKKNFQQPQAISKTKLKDNINQNGTLPVPQGLSNKEKAINYRDIKYNSKLFPQVIRNSDSLKTETIPGESSSPNELNRRKLRKVTANDAEFVVEDSTEHIIKKYLAEQNT</sequence>
<dbReference type="EMBL" id="BMAV01017241">
    <property type="protein sequence ID" value="GFY68772.1"/>
    <property type="molecule type" value="Genomic_DNA"/>
</dbReference>
<reference evidence="1" key="1">
    <citation type="submission" date="2020-08" db="EMBL/GenBank/DDBJ databases">
        <title>Multicomponent nature underlies the extraordinary mechanical properties of spider dragline silk.</title>
        <authorList>
            <person name="Kono N."/>
            <person name="Nakamura H."/>
            <person name="Mori M."/>
            <person name="Yoshida Y."/>
            <person name="Ohtoshi R."/>
            <person name="Malay A.D."/>
            <person name="Moran D.A.P."/>
            <person name="Tomita M."/>
            <person name="Numata K."/>
            <person name="Arakawa K."/>
        </authorList>
    </citation>
    <scope>NUCLEOTIDE SEQUENCE</scope>
</reference>
<name>A0A8X6YAY6_9ARAC</name>